<evidence type="ECO:0000313" key="2">
    <source>
        <dbReference type="EMBL" id="CAK1541923.1"/>
    </source>
</evidence>
<reference evidence="2 3" key="1">
    <citation type="submission" date="2023-11" db="EMBL/GenBank/DDBJ databases">
        <authorList>
            <person name="Okamura Y."/>
        </authorList>
    </citation>
    <scope>NUCLEOTIDE SEQUENCE [LARGE SCALE GENOMIC DNA]</scope>
</reference>
<proteinExistence type="predicted"/>
<protein>
    <submittedName>
        <fullName evidence="2">Uncharacterized protein</fullName>
    </submittedName>
</protein>
<dbReference type="EMBL" id="CAVLEF010000003">
    <property type="protein sequence ID" value="CAK1541923.1"/>
    <property type="molecule type" value="Genomic_DNA"/>
</dbReference>
<keyword evidence="1" id="KW-0732">Signal</keyword>
<evidence type="ECO:0000256" key="1">
    <source>
        <dbReference type="SAM" id="SignalP"/>
    </source>
</evidence>
<organism evidence="2 3">
    <name type="scientific">Leptosia nina</name>
    <dbReference type="NCBI Taxonomy" id="320188"/>
    <lineage>
        <taxon>Eukaryota</taxon>
        <taxon>Metazoa</taxon>
        <taxon>Ecdysozoa</taxon>
        <taxon>Arthropoda</taxon>
        <taxon>Hexapoda</taxon>
        <taxon>Insecta</taxon>
        <taxon>Pterygota</taxon>
        <taxon>Neoptera</taxon>
        <taxon>Endopterygota</taxon>
        <taxon>Lepidoptera</taxon>
        <taxon>Glossata</taxon>
        <taxon>Ditrysia</taxon>
        <taxon>Papilionoidea</taxon>
        <taxon>Pieridae</taxon>
        <taxon>Pierinae</taxon>
        <taxon>Leptosia</taxon>
    </lineage>
</organism>
<dbReference type="Gene3D" id="1.10.238.270">
    <property type="match status" value="1"/>
</dbReference>
<evidence type="ECO:0000313" key="3">
    <source>
        <dbReference type="Proteomes" id="UP001497472"/>
    </source>
</evidence>
<comment type="caution">
    <text evidence="2">The sequence shown here is derived from an EMBL/GenBank/DDBJ whole genome shotgun (WGS) entry which is preliminary data.</text>
</comment>
<dbReference type="Proteomes" id="UP001497472">
    <property type="component" value="Unassembled WGS sequence"/>
</dbReference>
<keyword evidence="3" id="KW-1185">Reference proteome</keyword>
<name>A0AAV1J0L7_9NEOP</name>
<dbReference type="AlphaFoldDB" id="A0AAV1J0L7"/>
<gene>
    <name evidence="2" type="ORF">LNINA_LOCUS1871</name>
</gene>
<feature type="signal peptide" evidence="1">
    <location>
        <begin position="1"/>
        <end position="18"/>
    </location>
</feature>
<sequence>MFLFLVTLFCVGIKINHADIAVSPVRCGPMPRAIFSCLSMPKIVKPEISEQCKNRGATQCDRMTCIFEQSGWIVDNKLQEVKIRSFFDDFAKQHPSWSAAVNHVKSACLGSSLPAQGIHLNCPAYDVMQCSLASFIKNGLPSEWSTASHCEYPRHFAASCPVCPGDCFEPQIPTGSCNACLALPRSP</sequence>
<accession>A0AAV1J0L7</accession>
<feature type="chain" id="PRO_5043875070" evidence="1">
    <location>
        <begin position="19"/>
        <end position="187"/>
    </location>
</feature>